<feature type="binding site" evidence="13">
    <location>
        <position position="113"/>
    </location>
    <ligand>
        <name>[4Fe-4S] cluster</name>
        <dbReference type="ChEBI" id="CHEBI:49883"/>
        <note>4Fe-4S-S-AdoMet</note>
    </ligand>
</feature>
<accession>M1ZCZ9</accession>
<dbReference type="InterPro" id="IPR058240">
    <property type="entry name" value="rSAM_sf"/>
</dbReference>
<gene>
    <name evidence="13 15" type="primary">rlmN</name>
    <name evidence="15" type="ORF">CUESP1_1588</name>
</gene>
<keyword evidence="2 13" id="KW-0004">4Fe-4S</keyword>
<dbReference type="Gene3D" id="1.10.150.530">
    <property type="match status" value="1"/>
</dbReference>
<keyword evidence="12 13" id="KW-1015">Disulfide bond</keyword>
<reference evidence="15 16" key="1">
    <citation type="submission" date="2016-11" db="EMBL/GenBank/DDBJ databases">
        <authorList>
            <person name="Manzoor S."/>
        </authorList>
    </citation>
    <scope>NUCLEOTIDE SEQUENCE [LARGE SCALE GENOMIC DNA]</scope>
    <source>
        <strain evidence="15">Clostridium ultunense strain Esp</strain>
    </source>
</reference>
<dbReference type="GO" id="GO:0000049">
    <property type="term" value="F:tRNA binding"/>
    <property type="evidence" value="ECO:0007669"/>
    <property type="project" value="UniProtKB-UniRule"/>
</dbReference>
<dbReference type="AlphaFoldDB" id="M1ZCZ9"/>
<evidence type="ECO:0000256" key="8">
    <source>
        <dbReference type="ARBA" id="ARBA00022694"/>
    </source>
</evidence>
<feature type="binding site" evidence="13">
    <location>
        <begin position="160"/>
        <end position="161"/>
    </location>
    <ligand>
        <name>S-adenosyl-L-methionine</name>
        <dbReference type="ChEBI" id="CHEBI:59789"/>
    </ligand>
</feature>
<comment type="miscellaneous">
    <text evidence="13">Reaction proceeds by a ping-pong mechanism involving intermediate methylation of a conserved cysteine residue.</text>
</comment>
<dbReference type="InterPro" id="IPR048641">
    <property type="entry name" value="RlmN_N"/>
</dbReference>
<dbReference type="HOGENOM" id="CLU_029101_0_1_9"/>
<dbReference type="GO" id="GO:0005737">
    <property type="term" value="C:cytoplasm"/>
    <property type="evidence" value="ECO:0007669"/>
    <property type="project" value="UniProtKB-SubCell"/>
</dbReference>
<keyword evidence="7 13" id="KW-0949">S-adenosyl-L-methionine</keyword>
<dbReference type="InterPro" id="IPR007197">
    <property type="entry name" value="rSAM"/>
</dbReference>
<evidence type="ECO:0000256" key="11">
    <source>
        <dbReference type="ARBA" id="ARBA00023014"/>
    </source>
</evidence>
<dbReference type="SFLD" id="SFLDF00275">
    <property type="entry name" value="adenosine_C2_methyltransferase"/>
    <property type="match status" value="1"/>
</dbReference>
<dbReference type="InterPro" id="IPR006638">
    <property type="entry name" value="Elp3/MiaA/NifB-like_rSAM"/>
</dbReference>
<dbReference type="GO" id="GO:0030488">
    <property type="term" value="P:tRNA methylation"/>
    <property type="evidence" value="ECO:0007669"/>
    <property type="project" value="UniProtKB-UniRule"/>
</dbReference>
<evidence type="ECO:0000256" key="6">
    <source>
        <dbReference type="ARBA" id="ARBA00022679"/>
    </source>
</evidence>
<feature type="binding site" evidence="13">
    <location>
        <position position="291"/>
    </location>
    <ligand>
        <name>S-adenosyl-L-methionine</name>
        <dbReference type="ChEBI" id="CHEBI:59789"/>
    </ligand>
</feature>
<feature type="domain" description="Radical SAM core" evidence="14">
    <location>
        <begin position="99"/>
        <end position="329"/>
    </location>
</feature>
<feature type="binding site" evidence="13">
    <location>
        <position position="117"/>
    </location>
    <ligand>
        <name>[4Fe-4S] cluster</name>
        <dbReference type="ChEBI" id="CHEBI:49883"/>
        <note>4Fe-4S-S-AdoMet</note>
    </ligand>
</feature>
<evidence type="ECO:0000256" key="9">
    <source>
        <dbReference type="ARBA" id="ARBA00022723"/>
    </source>
</evidence>
<dbReference type="GO" id="GO:0046872">
    <property type="term" value="F:metal ion binding"/>
    <property type="evidence" value="ECO:0007669"/>
    <property type="project" value="UniProtKB-KW"/>
</dbReference>
<dbReference type="InterPro" id="IPR013785">
    <property type="entry name" value="Aldolase_TIM"/>
</dbReference>
<dbReference type="FunFam" id="3.20.20.70:FF:000014">
    <property type="entry name" value="Probable dual-specificity RNA methyltransferase RlmN"/>
    <property type="match status" value="1"/>
</dbReference>
<evidence type="ECO:0000256" key="7">
    <source>
        <dbReference type="ARBA" id="ARBA00022691"/>
    </source>
</evidence>
<organism evidence="15 16">
    <name type="scientific">[Clostridium] ultunense Esp</name>
    <dbReference type="NCBI Taxonomy" id="1288971"/>
    <lineage>
        <taxon>Bacteria</taxon>
        <taxon>Bacillati</taxon>
        <taxon>Bacillota</taxon>
        <taxon>Tissierellia</taxon>
        <taxon>Tissierellales</taxon>
        <taxon>Tepidimicrobiaceae</taxon>
        <taxon>Schnuerera</taxon>
    </lineage>
</organism>
<keyword evidence="9 13" id="KW-0479">Metal-binding</keyword>
<evidence type="ECO:0000256" key="3">
    <source>
        <dbReference type="ARBA" id="ARBA00022490"/>
    </source>
</evidence>
<feature type="active site" description="S-methylcysteine intermediate" evidence="13">
    <location>
        <position position="334"/>
    </location>
</feature>
<dbReference type="Pfam" id="PF21016">
    <property type="entry name" value="RlmN_N"/>
    <property type="match status" value="1"/>
</dbReference>
<dbReference type="HAMAP" id="MF_01849">
    <property type="entry name" value="RNA_methyltr_RlmN"/>
    <property type="match status" value="1"/>
</dbReference>
<evidence type="ECO:0000256" key="13">
    <source>
        <dbReference type="HAMAP-Rule" id="MF_01849"/>
    </source>
</evidence>
<dbReference type="GO" id="GO:0070040">
    <property type="term" value="F:rRNA (adenine(2503)-C2-)-methyltransferase activity"/>
    <property type="evidence" value="ECO:0007669"/>
    <property type="project" value="UniProtKB-UniRule"/>
</dbReference>
<dbReference type="SFLD" id="SFLDG01062">
    <property type="entry name" value="methyltransferase_(Class_A)"/>
    <property type="match status" value="1"/>
</dbReference>
<keyword evidence="4 13" id="KW-0698">rRNA processing</keyword>
<dbReference type="GO" id="GO:0070475">
    <property type="term" value="P:rRNA base methylation"/>
    <property type="evidence" value="ECO:0007669"/>
    <property type="project" value="UniProtKB-UniRule"/>
</dbReference>
<feature type="binding site" evidence="13">
    <location>
        <begin position="215"/>
        <end position="217"/>
    </location>
    <ligand>
        <name>S-adenosyl-L-methionine</name>
        <dbReference type="ChEBI" id="CHEBI:59789"/>
    </ligand>
</feature>
<dbReference type="CDD" id="cd01335">
    <property type="entry name" value="Radical_SAM"/>
    <property type="match status" value="1"/>
</dbReference>
<dbReference type="GO" id="GO:0002935">
    <property type="term" value="F:tRNA (adenine(37)-C2)-methyltransferase activity"/>
    <property type="evidence" value="ECO:0007669"/>
    <property type="project" value="UniProtKB-UniRule"/>
</dbReference>
<comment type="function">
    <text evidence="13">Specifically methylates position 2 of adenine 2503 in 23S rRNA and position 2 of adenine 37 in tRNAs.</text>
</comment>
<comment type="catalytic activity">
    <reaction evidence="13">
        <text>adenosine(2503) in 23S rRNA + 2 reduced [2Fe-2S]-[ferredoxin] + 2 S-adenosyl-L-methionine = 2-methyladenosine(2503) in 23S rRNA + 5'-deoxyadenosine + L-methionine + 2 oxidized [2Fe-2S]-[ferredoxin] + S-adenosyl-L-homocysteine</text>
        <dbReference type="Rhea" id="RHEA:42916"/>
        <dbReference type="Rhea" id="RHEA-COMP:10000"/>
        <dbReference type="Rhea" id="RHEA-COMP:10001"/>
        <dbReference type="Rhea" id="RHEA-COMP:10152"/>
        <dbReference type="Rhea" id="RHEA-COMP:10282"/>
        <dbReference type="ChEBI" id="CHEBI:17319"/>
        <dbReference type="ChEBI" id="CHEBI:33737"/>
        <dbReference type="ChEBI" id="CHEBI:33738"/>
        <dbReference type="ChEBI" id="CHEBI:57844"/>
        <dbReference type="ChEBI" id="CHEBI:57856"/>
        <dbReference type="ChEBI" id="CHEBI:59789"/>
        <dbReference type="ChEBI" id="CHEBI:74411"/>
        <dbReference type="ChEBI" id="CHEBI:74497"/>
        <dbReference type="EC" id="2.1.1.192"/>
    </reaction>
</comment>
<keyword evidence="11 13" id="KW-0411">Iron-sulfur</keyword>
<dbReference type="PANTHER" id="PTHR30544">
    <property type="entry name" value="23S RRNA METHYLTRANSFERASE"/>
    <property type="match status" value="1"/>
</dbReference>
<evidence type="ECO:0000256" key="2">
    <source>
        <dbReference type="ARBA" id="ARBA00022485"/>
    </source>
</evidence>
<dbReference type="Gene3D" id="3.20.20.70">
    <property type="entry name" value="Aldolase class I"/>
    <property type="match status" value="1"/>
</dbReference>
<evidence type="ECO:0000256" key="10">
    <source>
        <dbReference type="ARBA" id="ARBA00023004"/>
    </source>
</evidence>
<dbReference type="EC" id="2.1.1.192" evidence="13"/>
<dbReference type="SFLD" id="SFLDS00029">
    <property type="entry name" value="Radical_SAM"/>
    <property type="match status" value="1"/>
</dbReference>
<evidence type="ECO:0000313" key="16">
    <source>
        <dbReference type="Proteomes" id="UP000245423"/>
    </source>
</evidence>
<dbReference type="InterPro" id="IPR004383">
    <property type="entry name" value="rRNA_lsu_MTrfase_RlmN/Cfr"/>
</dbReference>
<keyword evidence="3 13" id="KW-0963">Cytoplasm</keyword>
<dbReference type="PROSITE" id="PS51918">
    <property type="entry name" value="RADICAL_SAM"/>
    <property type="match status" value="1"/>
</dbReference>
<evidence type="ECO:0000313" key="15">
    <source>
        <dbReference type="EMBL" id="SHD76952.1"/>
    </source>
</evidence>
<proteinExistence type="inferred from homology"/>
<comment type="catalytic activity">
    <reaction evidence="13">
        <text>adenosine(37) in tRNA + 2 reduced [2Fe-2S]-[ferredoxin] + 2 S-adenosyl-L-methionine = 2-methyladenosine(37) in tRNA + 5'-deoxyadenosine + L-methionine + 2 oxidized [2Fe-2S]-[ferredoxin] + S-adenosyl-L-homocysteine</text>
        <dbReference type="Rhea" id="RHEA:43332"/>
        <dbReference type="Rhea" id="RHEA-COMP:10000"/>
        <dbReference type="Rhea" id="RHEA-COMP:10001"/>
        <dbReference type="Rhea" id="RHEA-COMP:10162"/>
        <dbReference type="Rhea" id="RHEA-COMP:10485"/>
        <dbReference type="ChEBI" id="CHEBI:17319"/>
        <dbReference type="ChEBI" id="CHEBI:33737"/>
        <dbReference type="ChEBI" id="CHEBI:33738"/>
        <dbReference type="ChEBI" id="CHEBI:57844"/>
        <dbReference type="ChEBI" id="CHEBI:57856"/>
        <dbReference type="ChEBI" id="CHEBI:59789"/>
        <dbReference type="ChEBI" id="CHEBI:74411"/>
        <dbReference type="ChEBI" id="CHEBI:74497"/>
        <dbReference type="EC" id="2.1.1.192"/>
    </reaction>
</comment>
<feature type="binding site" evidence="13">
    <location>
        <position position="120"/>
    </location>
    <ligand>
        <name>[4Fe-4S] cluster</name>
        <dbReference type="ChEBI" id="CHEBI:49883"/>
        <note>4Fe-4S-S-AdoMet</note>
    </ligand>
</feature>
<evidence type="ECO:0000256" key="1">
    <source>
        <dbReference type="ARBA" id="ARBA00004496"/>
    </source>
</evidence>
<keyword evidence="6 13" id="KW-0808">Transferase</keyword>
<comment type="similarity">
    <text evidence="13">Belongs to the radical SAM superfamily. RlmN family.</text>
</comment>
<keyword evidence="10 13" id="KW-0408">Iron</keyword>
<dbReference type="PIRSF" id="PIRSF006004">
    <property type="entry name" value="CHP00048"/>
    <property type="match status" value="1"/>
</dbReference>
<dbReference type="GO" id="GO:0019843">
    <property type="term" value="F:rRNA binding"/>
    <property type="evidence" value="ECO:0007669"/>
    <property type="project" value="UniProtKB-UniRule"/>
</dbReference>
<comment type="subcellular location">
    <subcellularLocation>
        <location evidence="1 13">Cytoplasm</location>
    </subcellularLocation>
</comment>
<evidence type="ECO:0000256" key="5">
    <source>
        <dbReference type="ARBA" id="ARBA00022603"/>
    </source>
</evidence>
<dbReference type="OrthoDB" id="9793973at2"/>
<dbReference type="Proteomes" id="UP000245423">
    <property type="component" value="Chromosome 1"/>
</dbReference>
<keyword evidence="16" id="KW-1185">Reference proteome</keyword>
<dbReference type="SMART" id="SM00729">
    <property type="entry name" value="Elp3"/>
    <property type="match status" value="1"/>
</dbReference>
<dbReference type="GO" id="GO:0051539">
    <property type="term" value="F:4 iron, 4 sulfur cluster binding"/>
    <property type="evidence" value="ECO:0007669"/>
    <property type="project" value="UniProtKB-UniRule"/>
</dbReference>
<evidence type="ECO:0000256" key="12">
    <source>
        <dbReference type="ARBA" id="ARBA00023157"/>
    </source>
</evidence>
<comment type="caution">
    <text evidence="13">Lacks conserved residue(s) required for the propagation of feature annotation.</text>
</comment>
<keyword evidence="5 13" id="KW-0489">Methyltransferase</keyword>
<evidence type="ECO:0000259" key="14">
    <source>
        <dbReference type="PROSITE" id="PS51918"/>
    </source>
</evidence>
<comment type="cofactor">
    <cofactor evidence="13">
        <name>[4Fe-4S] cluster</name>
        <dbReference type="ChEBI" id="CHEBI:49883"/>
    </cofactor>
    <text evidence="13">Binds 1 [4Fe-4S] cluster. The cluster is coordinated with 3 cysteines and an exchangeable S-adenosyl-L-methionine.</text>
</comment>
<dbReference type="SUPFAM" id="SSF102114">
    <property type="entry name" value="Radical SAM enzymes"/>
    <property type="match status" value="1"/>
</dbReference>
<feature type="binding site" evidence="13">
    <location>
        <position position="192"/>
    </location>
    <ligand>
        <name>S-adenosyl-L-methionine</name>
        <dbReference type="ChEBI" id="CHEBI:59789"/>
    </ligand>
</feature>
<dbReference type="PANTHER" id="PTHR30544:SF5">
    <property type="entry name" value="RADICAL SAM CORE DOMAIN-CONTAINING PROTEIN"/>
    <property type="match status" value="1"/>
</dbReference>
<dbReference type="InterPro" id="IPR027492">
    <property type="entry name" value="RNA_MTrfase_RlmN"/>
</dbReference>
<keyword evidence="8 13" id="KW-0819">tRNA processing</keyword>
<sequence>MDKIELNSLTLEELEKFMVGIGEKGYRGEQLFTFFHRNYGHKIEDISVFSIGLRDKLKKFGRVNNIEVLKRFDSNIDNTKKYLFLLEDNNIIEGVVMEYKHGLTVCISTQVGCKMGCSFCASTKEGFIRNLSPSEMVNQIYSMEKDLNKKISNIVLMGSGEPLDNYENTLKFLYIIHHEKGHNISYRNITLSTCGVVPRIYDLADEGIPITLSISLHSPLDDIRSNMMPIGNRYSINDIINSCKYYYNQTNRRITIEYTLIEGVNDRDRDLEEIVKILKDLNCHINLIPLNPIEEFDEERPTGRSAQRFRTDLERAGIPVTIRREMGSDISASCGQLRRSYIRDRDRKTFQ</sequence>
<name>M1ZCZ9_9FIRM</name>
<dbReference type="NCBIfam" id="TIGR00048">
    <property type="entry name" value="rRNA_mod_RlmN"/>
    <property type="match status" value="1"/>
</dbReference>
<dbReference type="Pfam" id="PF04055">
    <property type="entry name" value="Radical_SAM"/>
    <property type="match status" value="1"/>
</dbReference>
<feature type="active site" description="Proton acceptor" evidence="13">
    <location>
        <position position="93"/>
    </location>
</feature>
<dbReference type="InterPro" id="IPR040072">
    <property type="entry name" value="Methyltransferase_A"/>
</dbReference>
<dbReference type="EMBL" id="LT669839">
    <property type="protein sequence ID" value="SHD76952.1"/>
    <property type="molecule type" value="Genomic_DNA"/>
</dbReference>
<evidence type="ECO:0000256" key="4">
    <source>
        <dbReference type="ARBA" id="ARBA00022552"/>
    </source>
</evidence>
<dbReference type="RefSeq" id="WP_005586161.1">
    <property type="nucleotide sequence ID" value="NZ_LT669839.1"/>
</dbReference>
<protein>
    <recommendedName>
        <fullName evidence="13">Probable dual-specificity RNA methyltransferase RlmN</fullName>
        <ecNumber evidence="13">2.1.1.192</ecNumber>
    </recommendedName>
    <alternativeName>
        <fullName evidence="13">23S rRNA (adenine(2503)-C(2))-methyltransferase</fullName>
    </alternativeName>
    <alternativeName>
        <fullName evidence="13">23S rRNA m2A2503 methyltransferase</fullName>
    </alternativeName>
    <alternativeName>
        <fullName evidence="13">Ribosomal RNA large subunit methyltransferase N</fullName>
    </alternativeName>
    <alternativeName>
        <fullName evidence="13">tRNA (adenine(37)-C(2))-methyltransferase</fullName>
    </alternativeName>
    <alternativeName>
        <fullName evidence="13">tRNA m2A37 methyltransferase</fullName>
    </alternativeName>
</protein>